<feature type="transmembrane region" description="Helical" evidence="5">
    <location>
        <begin position="336"/>
        <end position="363"/>
    </location>
</feature>
<dbReference type="InterPro" id="IPR036286">
    <property type="entry name" value="LexA/Signal_pep-like_sf"/>
</dbReference>
<organism evidence="6 7">
    <name type="scientific">Natronomonas salsuginis</name>
    <dbReference type="NCBI Taxonomy" id="2217661"/>
    <lineage>
        <taxon>Archaea</taxon>
        <taxon>Methanobacteriati</taxon>
        <taxon>Methanobacteriota</taxon>
        <taxon>Stenosarchaea group</taxon>
        <taxon>Halobacteria</taxon>
        <taxon>Halobacteriales</taxon>
        <taxon>Natronomonadaceae</taxon>
        <taxon>Natronomonas</taxon>
    </lineage>
</organism>
<dbReference type="GO" id="GO:0009003">
    <property type="term" value="F:signal peptidase activity"/>
    <property type="evidence" value="ECO:0007669"/>
    <property type="project" value="UniProtKB-EC"/>
</dbReference>
<dbReference type="GO" id="GO:0016020">
    <property type="term" value="C:membrane"/>
    <property type="evidence" value="ECO:0007669"/>
    <property type="project" value="UniProtKB-SubCell"/>
</dbReference>
<dbReference type="InterPro" id="IPR001733">
    <property type="entry name" value="Peptidase_S26B"/>
</dbReference>
<keyword evidence="3 5" id="KW-1133">Transmembrane helix</keyword>
<keyword evidence="6" id="KW-0378">Hydrolase</keyword>
<evidence type="ECO:0000256" key="3">
    <source>
        <dbReference type="ARBA" id="ARBA00022989"/>
    </source>
</evidence>
<comment type="caution">
    <text evidence="6">The sequence shown here is derived from an EMBL/GenBank/DDBJ whole genome shotgun (WGS) entry which is preliminary data.</text>
</comment>
<evidence type="ECO:0000256" key="5">
    <source>
        <dbReference type="SAM" id="Phobius"/>
    </source>
</evidence>
<evidence type="ECO:0000313" key="6">
    <source>
        <dbReference type="EMBL" id="TKR25330.1"/>
    </source>
</evidence>
<sequence length="389" mass="40693">MKLRSSVSTAGTLLFVAAVVAMLVGQQLGQPILLGFVVTGSMSPTLEAGDGFVAIPPALAGDVEQGDVITFDARELEGGGLTTHRVVEETDEGYITRGDANPFTDQDGPEPPVQESQIAAVAWRFGGDLVVVPHLGTVALALQGVAAALIGILSGIPGFDAVADGNVGRLMIGAGVLLLLFSFVSDLVRGERRTGGERSRARGGSMRASTVLAVILLLILVPATASMVVPSGMNEVTIVSSQSPSSAPTVIERGGNQTLEYNVTNNGYIPLVAIIEPASTGVDVGETTHVVRRGESAGTTATLSAPEETGVYYRAIAERQYIGILPLSVIVALHEIHPWVAIAVIDAVIAATVTVIFALAIGFEPLRFRDANRDITLSGTVRRKIRRWL</sequence>
<dbReference type="OrthoDB" id="50404at2157"/>
<dbReference type="GO" id="GO:0006465">
    <property type="term" value="P:signal peptide processing"/>
    <property type="evidence" value="ECO:0007669"/>
    <property type="project" value="InterPro"/>
</dbReference>
<evidence type="ECO:0000313" key="7">
    <source>
        <dbReference type="Proteomes" id="UP000308037"/>
    </source>
</evidence>
<proteinExistence type="predicted"/>
<accession>A0A4U5J8A8</accession>
<keyword evidence="7" id="KW-1185">Reference proteome</keyword>
<dbReference type="SUPFAM" id="SSF51306">
    <property type="entry name" value="LexA/Signal peptidase"/>
    <property type="match status" value="1"/>
</dbReference>
<name>A0A4U5J8A8_9EURY</name>
<dbReference type="GO" id="GO:0004252">
    <property type="term" value="F:serine-type endopeptidase activity"/>
    <property type="evidence" value="ECO:0007669"/>
    <property type="project" value="InterPro"/>
</dbReference>
<dbReference type="AlphaFoldDB" id="A0A4U5J8A8"/>
<gene>
    <name evidence="6" type="ORF">DM868_11230</name>
</gene>
<dbReference type="InterPro" id="IPR019533">
    <property type="entry name" value="Peptidase_S26"/>
</dbReference>
<dbReference type="CDD" id="cd06530">
    <property type="entry name" value="S26_SPase_I"/>
    <property type="match status" value="1"/>
</dbReference>
<comment type="subcellular location">
    <subcellularLocation>
        <location evidence="1">Membrane</location>
    </subcellularLocation>
</comment>
<evidence type="ECO:0000256" key="4">
    <source>
        <dbReference type="ARBA" id="ARBA00023136"/>
    </source>
</evidence>
<dbReference type="Proteomes" id="UP000308037">
    <property type="component" value="Unassembled WGS sequence"/>
</dbReference>
<feature type="transmembrane region" description="Helical" evidence="5">
    <location>
        <begin position="170"/>
        <end position="188"/>
    </location>
</feature>
<keyword evidence="4 5" id="KW-0472">Membrane</keyword>
<protein>
    <submittedName>
        <fullName evidence="6">Signal peptidase I</fullName>
        <ecNumber evidence="6">3.4.21.89</ecNumber>
    </submittedName>
</protein>
<evidence type="ECO:0000256" key="1">
    <source>
        <dbReference type="ARBA" id="ARBA00004370"/>
    </source>
</evidence>
<feature type="transmembrane region" description="Helical" evidence="5">
    <location>
        <begin position="209"/>
        <end position="229"/>
    </location>
</feature>
<dbReference type="EC" id="3.4.21.89" evidence="6"/>
<dbReference type="NCBIfam" id="TIGR02228">
    <property type="entry name" value="sigpep_I_arch"/>
    <property type="match status" value="1"/>
</dbReference>
<keyword evidence="2 5" id="KW-0812">Transmembrane</keyword>
<dbReference type="RefSeq" id="WP_137276969.1">
    <property type="nucleotide sequence ID" value="NZ_QKNX01000004.1"/>
</dbReference>
<evidence type="ECO:0000256" key="2">
    <source>
        <dbReference type="ARBA" id="ARBA00022692"/>
    </source>
</evidence>
<dbReference type="EMBL" id="QKNX01000004">
    <property type="protein sequence ID" value="TKR25330.1"/>
    <property type="molecule type" value="Genomic_DNA"/>
</dbReference>
<reference evidence="6 7" key="1">
    <citation type="submission" date="2019-04" db="EMBL/GenBank/DDBJ databases">
        <title>Natronomonas sp. F20-122 a newhaloarchaeon isolated from a saline saltern of Isla Bacuta, Huelva, Spain.</title>
        <authorList>
            <person name="Duran-Viseras A."/>
            <person name="Sanchez-Porro C."/>
            <person name="Ventosa A."/>
        </authorList>
    </citation>
    <scope>NUCLEOTIDE SEQUENCE [LARGE SCALE GENOMIC DNA]</scope>
    <source>
        <strain evidence="6 7">F20-122</strain>
    </source>
</reference>